<organism evidence="2">
    <name type="scientific">Clastoptera arizonana</name>
    <name type="common">Arizona spittle bug</name>
    <dbReference type="NCBI Taxonomy" id="38151"/>
    <lineage>
        <taxon>Eukaryota</taxon>
        <taxon>Metazoa</taxon>
        <taxon>Ecdysozoa</taxon>
        <taxon>Arthropoda</taxon>
        <taxon>Hexapoda</taxon>
        <taxon>Insecta</taxon>
        <taxon>Pterygota</taxon>
        <taxon>Neoptera</taxon>
        <taxon>Paraneoptera</taxon>
        <taxon>Hemiptera</taxon>
        <taxon>Auchenorrhyncha</taxon>
        <taxon>Cercopoidea</taxon>
        <taxon>Clastopteridae</taxon>
        <taxon>Clastoptera</taxon>
    </lineage>
</organism>
<dbReference type="EMBL" id="GEDC01013037">
    <property type="protein sequence ID" value="JAS24261.1"/>
    <property type="molecule type" value="Transcribed_RNA"/>
</dbReference>
<proteinExistence type="predicted"/>
<evidence type="ECO:0000313" key="2">
    <source>
        <dbReference type="EMBL" id="JAS24261.1"/>
    </source>
</evidence>
<feature type="compositionally biased region" description="Basic and acidic residues" evidence="1">
    <location>
        <begin position="263"/>
        <end position="272"/>
    </location>
</feature>
<dbReference type="AlphaFoldDB" id="A0A1B6DEY4"/>
<protein>
    <submittedName>
        <fullName evidence="2">Uncharacterized protein</fullName>
    </submittedName>
</protein>
<gene>
    <name evidence="2" type="ORF">g.980</name>
</gene>
<feature type="non-terminal residue" evidence="2">
    <location>
        <position position="401"/>
    </location>
</feature>
<evidence type="ECO:0000256" key="1">
    <source>
        <dbReference type="SAM" id="MobiDB-lite"/>
    </source>
</evidence>
<feature type="region of interest" description="Disordered" evidence="1">
    <location>
        <begin position="263"/>
        <end position="283"/>
    </location>
</feature>
<reference evidence="2" key="1">
    <citation type="submission" date="2015-12" db="EMBL/GenBank/DDBJ databases">
        <title>De novo transcriptome assembly of four potential Pierce s Disease insect vectors from Arizona vineyards.</title>
        <authorList>
            <person name="Tassone E.E."/>
        </authorList>
    </citation>
    <scope>NUCLEOTIDE SEQUENCE</scope>
</reference>
<accession>A0A1B6DEY4</accession>
<sequence>LPHSAVITDSKDDRGPDTLLCSLNLMSNLEDEMMFLEKVREDNARKLQDLIITNSLFNINPFLDMQISDLVCSDNGDTISIDGQIIEIDKSKIEELVRGKYVIDDEFEAIEKRYRSETDGYRSETGGYRAAVTLPTLVDEDLGSNCSVFRRFVSRVQGGNTAKVIEIVEDTNIDGEMMEDTLEVDTSAVQRANQANGNIGSCEEHGLASKTEHKIPKILVDGKLTNEDDEENADISGGVLEKEKENCEVPGVEHLVVGLGREKTPEPQHVDADNTDSINQSGDSSKVYLTVPQFGIDLNYMTETGNAISQKQPNVMVDNGVNTVICGNNEEEYNTGLDTIFEENENDECLENISSNDENISALSLDASDVSDDSADEIYFDSEDNAKNDVMEIKMCENRNY</sequence>
<feature type="non-terminal residue" evidence="2">
    <location>
        <position position="1"/>
    </location>
</feature>
<name>A0A1B6DEY4_9HEMI</name>